<dbReference type="GeneID" id="91105685"/>
<feature type="compositionally biased region" description="Polar residues" evidence="1">
    <location>
        <begin position="945"/>
        <end position="962"/>
    </location>
</feature>
<feature type="region of interest" description="Disordered" evidence="1">
    <location>
        <begin position="506"/>
        <end position="529"/>
    </location>
</feature>
<feature type="compositionally biased region" description="Polar residues" evidence="1">
    <location>
        <begin position="658"/>
        <end position="673"/>
    </location>
</feature>
<feature type="compositionally biased region" description="Low complexity" evidence="1">
    <location>
        <begin position="440"/>
        <end position="460"/>
    </location>
</feature>
<feature type="compositionally biased region" description="Low complexity" evidence="1">
    <location>
        <begin position="973"/>
        <end position="982"/>
    </location>
</feature>
<evidence type="ECO:0000256" key="1">
    <source>
        <dbReference type="SAM" id="MobiDB-lite"/>
    </source>
</evidence>
<feature type="region of interest" description="Disordered" evidence="1">
    <location>
        <begin position="22"/>
        <end position="124"/>
    </location>
</feature>
<dbReference type="RefSeq" id="XP_066086738.1">
    <property type="nucleotide sequence ID" value="XM_066230641.1"/>
</dbReference>
<feature type="compositionally biased region" description="Polar residues" evidence="1">
    <location>
        <begin position="1041"/>
        <end position="1054"/>
    </location>
</feature>
<sequence>MPRARNASAGLGIEDELSFGSDEDLLAEVGEIPLPTTINATSSPALGGEPSTSHVSNGKPDKVRSSGMFKSLGGGKKDSDRKKRTATEETVKLAPPLPTSSTHGGSSSVFKKDKSSNSKTLAKSSLVIDPSLVESVLDVTSTIPPTNTTASILSSKNKSRDSLSLSTVSSSHKSPSITSSSKHDLVSLTAVGGGKKKGFMSSLKGLGGGNAKNKKEDPFSVFGIANKTTNGPQRPDLASLRSRDSFGGRSDYSRQQSLDIASSSFSSPRTESSDHSMQKHTLAPISMSPFQAHPPDLTPDSTIRSSISTSSKRPSISSFARRASVMTSTSFATSEQAGEESPILSKAVLHKFPIVDEPHTAANGRERPDLGSRSTTSSLAIPSSPMLSSDIVSVLLPSFPSALSALSSIQILQATVIRRTIPSSNNHNGSGMPDKEKSNSIRSLTSVLSSSNNGNSSNINKPTWITQQLVLTSFKVGGSTPQSTPDPNEYLSPSRSRTVAHLHLFSVPGTSSSTGGSSQTFGRRPSLPSNAMNEEVELERRIISKDSTAGVWNHDENGRKFVMRLGFENETDQSQADNEWIVEMRNADQLQEWIRQIKSIAIVIRAEREGHGHAIRNAYSDAIRGDDLSLELDLQRSSSPSVRSPASRPGSGSIPSVLSGQRDSTISAISGQSAAMEKVPSAARAESPDMLPPTPLVEDLNGRMGSLELGREIGPARSKSLSRGQLPSPTYKYQQTPSAPSARSGSIVSNSGSAISRIGGSLHRHAKQGSWSSSASGGSGHFSRRNGNLPPAPPPPMAPPPTVPLPALPAESPLQLDVSVVPGSTERPSPEEGQKAGQDEGILRSPGGIEFITPFQIPDSTYDSKIQLTDGEPATSAGPRLSLPSNEDEAVLKLRQSTGRSTSLPDNGNAILAAKARKDRLLNAFRPIPLVPELETSPKIGVVSPSDSRTSSPLTIGSSSPQMGVPRPPTPPRRSTLTSTSTDVEDGDGIEFHTPTETPIASFSQPHPNTQSTEGSILSTPSTINEHLQRPELGDRESKKSYASSINSFTPSVESRSTTASSHRRRLREKKIAVDIMSEFSETPSAAFDVEGEEEIKEDRPRVIRFA</sequence>
<evidence type="ECO:0000313" key="3">
    <source>
        <dbReference type="Proteomes" id="UP001358614"/>
    </source>
</evidence>
<gene>
    <name evidence="2" type="ORF">V865_006884</name>
</gene>
<feature type="compositionally biased region" description="Low complexity" evidence="1">
    <location>
        <begin position="636"/>
        <end position="656"/>
    </location>
</feature>
<feature type="compositionally biased region" description="Basic and acidic residues" evidence="1">
    <location>
        <begin position="357"/>
        <end position="370"/>
    </location>
</feature>
<dbReference type="EMBL" id="CP144090">
    <property type="protein sequence ID" value="WWD08771.1"/>
    <property type="molecule type" value="Genomic_DNA"/>
</dbReference>
<accession>A0AAX4KQI9</accession>
<feature type="compositionally biased region" description="Basic and acidic residues" evidence="1">
    <location>
        <begin position="1097"/>
        <end position="1107"/>
    </location>
</feature>
<feature type="region of interest" description="Disordered" evidence="1">
    <location>
        <begin position="634"/>
        <end position="847"/>
    </location>
</feature>
<feature type="region of interest" description="Disordered" evidence="1">
    <location>
        <begin position="138"/>
        <end position="185"/>
    </location>
</feature>
<feature type="compositionally biased region" description="Polar residues" evidence="1">
    <location>
        <begin position="372"/>
        <end position="382"/>
    </location>
</feature>
<feature type="region of interest" description="Disordered" evidence="1">
    <location>
        <begin position="938"/>
        <end position="1068"/>
    </location>
</feature>
<feature type="compositionally biased region" description="Low complexity" evidence="1">
    <location>
        <begin position="509"/>
        <end position="520"/>
    </location>
</feature>
<dbReference type="KEGG" id="ker:91105685"/>
<evidence type="ECO:0000313" key="2">
    <source>
        <dbReference type="EMBL" id="WWD08771.1"/>
    </source>
</evidence>
<feature type="compositionally biased region" description="Polar residues" evidence="1">
    <location>
        <begin position="36"/>
        <end position="56"/>
    </location>
</feature>
<feature type="region of interest" description="Disordered" evidence="1">
    <location>
        <begin position="222"/>
        <end position="319"/>
    </location>
</feature>
<feature type="region of interest" description="Disordered" evidence="1">
    <location>
        <begin position="421"/>
        <end position="460"/>
    </location>
</feature>
<feature type="compositionally biased region" description="Low complexity" evidence="1">
    <location>
        <begin position="301"/>
        <end position="318"/>
    </location>
</feature>
<reference evidence="2 3" key="1">
    <citation type="submission" date="2024-01" db="EMBL/GenBank/DDBJ databases">
        <title>Comparative genomics of Cryptococcus and Kwoniella reveals pathogenesis evolution and contrasting modes of karyotype evolution via chromosome fusion or intercentromeric recombination.</title>
        <authorList>
            <person name="Coelho M.A."/>
            <person name="David-Palma M."/>
            <person name="Shea T."/>
            <person name="Bowers K."/>
            <person name="McGinley-Smith S."/>
            <person name="Mohammad A.W."/>
            <person name="Gnirke A."/>
            <person name="Yurkov A.M."/>
            <person name="Nowrousian M."/>
            <person name="Sun S."/>
            <person name="Cuomo C.A."/>
            <person name="Heitman J."/>
        </authorList>
    </citation>
    <scope>NUCLEOTIDE SEQUENCE [LARGE SCALE GENOMIC DNA]</scope>
    <source>
        <strain evidence="2 3">PYCC6329</strain>
    </source>
</reference>
<feature type="compositionally biased region" description="Polar residues" evidence="1">
    <location>
        <begin position="719"/>
        <end position="754"/>
    </location>
</feature>
<organism evidence="2 3">
    <name type="scientific">Kwoniella europaea PYCC6329</name>
    <dbReference type="NCBI Taxonomy" id="1423913"/>
    <lineage>
        <taxon>Eukaryota</taxon>
        <taxon>Fungi</taxon>
        <taxon>Dikarya</taxon>
        <taxon>Basidiomycota</taxon>
        <taxon>Agaricomycotina</taxon>
        <taxon>Tremellomycetes</taxon>
        <taxon>Tremellales</taxon>
        <taxon>Cryptococcaceae</taxon>
        <taxon>Kwoniella</taxon>
    </lineage>
</organism>
<feature type="compositionally biased region" description="Basic and acidic residues" evidence="1">
    <location>
        <begin position="1027"/>
        <end position="1040"/>
    </location>
</feature>
<feature type="compositionally biased region" description="Polar residues" evidence="1">
    <location>
        <begin position="99"/>
        <end position="109"/>
    </location>
</feature>
<feature type="compositionally biased region" description="Polar residues" evidence="1">
    <location>
        <begin position="138"/>
        <end position="156"/>
    </location>
</feature>
<feature type="compositionally biased region" description="Polar residues" evidence="1">
    <location>
        <begin position="995"/>
        <end position="1026"/>
    </location>
</feature>
<dbReference type="AlphaFoldDB" id="A0AAX4KQI9"/>
<feature type="compositionally biased region" description="Basic and acidic residues" evidence="1">
    <location>
        <begin position="75"/>
        <end position="91"/>
    </location>
</feature>
<proteinExistence type="predicted"/>
<feature type="region of interest" description="Disordered" evidence="1">
    <location>
        <begin position="866"/>
        <end position="886"/>
    </location>
</feature>
<feature type="compositionally biased region" description="Pro residues" evidence="1">
    <location>
        <begin position="790"/>
        <end position="807"/>
    </location>
</feature>
<feature type="compositionally biased region" description="Basic and acidic residues" evidence="1">
    <location>
        <begin position="828"/>
        <end position="842"/>
    </location>
</feature>
<protein>
    <recommendedName>
        <fullName evidence="4">PH domain-containing protein</fullName>
    </recommendedName>
</protein>
<evidence type="ECO:0008006" key="4">
    <source>
        <dbReference type="Google" id="ProtNLM"/>
    </source>
</evidence>
<name>A0AAX4KQI9_9TREE</name>
<feature type="compositionally biased region" description="Low complexity" evidence="1">
    <location>
        <begin position="162"/>
        <end position="180"/>
    </location>
</feature>
<keyword evidence="3" id="KW-1185">Reference proteome</keyword>
<feature type="region of interest" description="Disordered" evidence="1">
    <location>
        <begin position="357"/>
        <end position="382"/>
    </location>
</feature>
<dbReference type="Proteomes" id="UP001358614">
    <property type="component" value="Chromosome 2"/>
</dbReference>
<feature type="region of interest" description="Disordered" evidence="1">
    <location>
        <begin position="1085"/>
        <end position="1107"/>
    </location>
</feature>